<organism evidence="7 8">
    <name type="scientific">Paramuricea clavata</name>
    <name type="common">Red gorgonian</name>
    <name type="synonym">Violescent sea-whip</name>
    <dbReference type="NCBI Taxonomy" id="317549"/>
    <lineage>
        <taxon>Eukaryota</taxon>
        <taxon>Metazoa</taxon>
        <taxon>Cnidaria</taxon>
        <taxon>Anthozoa</taxon>
        <taxon>Octocorallia</taxon>
        <taxon>Malacalcyonacea</taxon>
        <taxon>Plexauridae</taxon>
        <taxon>Paramuricea</taxon>
    </lineage>
</organism>
<keyword evidence="4" id="KW-0863">Zinc-finger</keyword>
<comment type="subcellular location">
    <subcellularLocation>
        <location evidence="1">Cytoplasm</location>
    </subcellularLocation>
</comment>
<evidence type="ECO:0000256" key="6">
    <source>
        <dbReference type="ARBA" id="ARBA00022859"/>
    </source>
</evidence>
<keyword evidence="5" id="KW-0862">Zinc</keyword>
<keyword evidence="3" id="KW-0479">Metal-binding</keyword>
<dbReference type="PANTHER" id="PTHR22605">
    <property type="entry name" value="RZ-TYPE DOMAIN-CONTAINING PROTEIN"/>
    <property type="match status" value="1"/>
</dbReference>
<name>A0A7D9HRZ6_PARCT</name>
<sequence>YYVYLDQQKYVDLGLGNHRVKCRVADKFKLIVVAEKDVVYQRFPIPLINRLEKHLLVMSTGLTKRQADLVKDLEDWVKLFSEAKPEHLSGESEFKPGDCFVGYHSDTAAAVVMKISNHGNDWSNEQILSQSRCTLLQCASPDAIARLRATELKHDAEELWTEYFGNQKHGSLKDYLVPCLQGSNKDTENDGSLVQITTHSRLLSQANSHAIASAAGFKGSQSRCIRLQEFHTEQQFIKTLEEFFVALGGAEGLLLVQCDNGEANFNLIACCRYLVDDTRRRTLEDFDVSKKPIHIIFIIQLPKIAGGCQNFVGFQGGKWQSVHIDELLNESNEQFPQIEQLVNRSVSDLFQPAYPARDDNIENMDVGHEDMDVGHEDMDVGHEDMGVYHEDMGVDHEDMHVDLDANLASGSQELPVENTEDSDEKEVDQQKIKPTLLLKNCLQAAAARIYDESAEVDRATKRIEILLKWLPKDDSQETELSEILATRVHKLLQQRDEKCPEDQRLWLQHEALCQGHLQETGTFRKALSQKLTSIVSPMLSEVIAFCDQNHNLDLLGEEKEWKTRLWLTMITKEVITPLSYDSFISPVSGRIRERARVSSTGVGHRFNAKFPFSWIIKDMVDDLLQKVGADPAKSLVSLRGAFYSSPLGQLLKPTFEDESVKGEVAMNYLNDFLHMMYKPKVEGELQLISDAVLSAAGKLHQSLYENEEFELDIPFIHFTYFLIQARLVNFSELVHVFPDLVQTLLTKRDQLDVGEMILDVVALECCLQQFEPKPTDLENADDRLIWCNRVQCIRPIIQVMKSLISRSSQQQIGNDDSEASCHAQMFGERSAHYLQNCRTIWIRLDVVRMFIEHTCPPGQSVHAADAKNAFQLWRALGENADFSTVHTITVIERFLKTCSDGLSERLIRLDISQCGICKNPLQDPVQMPCEHICCMSCANGWFQEHNVCPICREEVGDDFEVIISERCRRALAIYNSFLNRCKSFFMELVSLYCFGEQLPNPDLVRKFIGYVIRDGEKTEDFTPFDGQGLDVTPIIRSYILQQLLTIKKREKEVYKHLEEYLDRAKGLAEQREHLIEVCVLCVQCMEDVETVKLLKAKEGGENVQILLASRELERTLRTIHGHQNSLNINCLRDIAGIRAALDVLSTYLGDDFVENVKRFEALPKCLETAKHLCSNLRRSVLQLFLLKQLVRHDPNGVEAVKERCKRKELKWIMPPQSEEQDKTPDIFIVHHENYHTVREAFGKAILTSNIDDLNVVIQDLQTQPSARSCYVLLALFREITTSFSLANKKDRIPTRLKGLAGNFLRNFENANGQILQLRPGQSHNDTRLIEILVHFLIVMKCLPGNRLLQPFTSLALNPDLMMNTFIPTMPHDDGPEVLGAIPDSQPYECPNGHRYVITECKRPNQSYNCPTCHLAIGGVNHVLADNNREGSMQDRSSTGHILGPVQTQQQTVTSERKLNPLTCGVLRCLTHVAMLLGTDQDIQGIAAIIKPPVEDVVQFLKEHIQHDIRCIARSTGNNDDEAVQIIHLVLAGIVNNLGQQGGYQNIDCNLTTKDSRIVWEEAFMTTYLNPVLS</sequence>
<accession>A0A7D9HRZ6</accession>
<evidence type="ECO:0000256" key="5">
    <source>
        <dbReference type="ARBA" id="ARBA00022833"/>
    </source>
</evidence>
<dbReference type="InterPro" id="IPR046439">
    <property type="entry name" value="ZF_RZ_dom"/>
</dbReference>
<keyword evidence="6" id="KW-0391">Immunity</keyword>
<feature type="non-terminal residue" evidence="7">
    <location>
        <position position="1"/>
    </location>
</feature>
<dbReference type="InterPro" id="IPR013083">
    <property type="entry name" value="Znf_RING/FYVE/PHD"/>
</dbReference>
<dbReference type="Pfam" id="PF13920">
    <property type="entry name" value="zf-C3HC4_3"/>
    <property type="match status" value="1"/>
</dbReference>
<dbReference type="OrthoDB" id="5979778at2759"/>
<evidence type="ECO:0000256" key="2">
    <source>
        <dbReference type="ARBA" id="ARBA00022490"/>
    </source>
</evidence>
<dbReference type="GO" id="GO:0004842">
    <property type="term" value="F:ubiquitin-protein transferase activity"/>
    <property type="evidence" value="ECO:0007669"/>
    <property type="project" value="InterPro"/>
</dbReference>
<dbReference type="Gene3D" id="3.30.40.10">
    <property type="entry name" value="Zinc/RING finger domain, C3HC4 (zinc finger)"/>
    <property type="match status" value="1"/>
</dbReference>
<keyword evidence="8" id="KW-1185">Reference proteome</keyword>
<evidence type="ECO:0000256" key="3">
    <source>
        <dbReference type="ARBA" id="ARBA00022723"/>
    </source>
</evidence>
<dbReference type="GO" id="GO:0008270">
    <property type="term" value="F:zinc ion binding"/>
    <property type="evidence" value="ECO:0007669"/>
    <property type="project" value="UniProtKB-KW"/>
</dbReference>
<dbReference type="EMBL" id="CACRXK020001977">
    <property type="protein sequence ID" value="CAB3992092.1"/>
    <property type="molecule type" value="Genomic_DNA"/>
</dbReference>
<gene>
    <name evidence="7" type="ORF">PACLA_8A054277</name>
</gene>
<dbReference type="GO" id="GO:0002376">
    <property type="term" value="P:immune system process"/>
    <property type="evidence" value="ECO:0007669"/>
    <property type="project" value="UniProtKB-KW"/>
</dbReference>
<evidence type="ECO:0000313" key="8">
    <source>
        <dbReference type="Proteomes" id="UP001152795"/>
    </source>
</evidence>
<protein>
    <submittedName>
        <fullName evidence="7">E3 ubiquitin- ligase rnf213-alpha-like</fullName>
    </submittedName>
</protein>
<dbReference type="GO" id="GO:0016887">
    <property type="term" value="F:ATP hydrolysis activity"/>
    <property type="evidence" value="ECO:0007669"/>
    <property type="project" value="InterPro"/>
</dbReference>
<comment type="caution">
    <text evidence="7">The sequence shown here is derived from an EMBL/GenBank/DDBJ whole genome shotgun (WGS) entry which is preliminary data.</text>
</comment>
<dbReference type="PROSITE" id="PS51981">
    <property type="entry name" value="ZF_RZ"/>
    <property type="match status" value="1"/>
</dbReference>
<evidence type="ECO:0000313" key="7">
    <source>
        <dbReference type="EMBL" id="CAB3992092.1"/>
    </source>
</evidence>
<dbReference type="GO" id="GO:0005737">
    <property type="term" value="C:cytoplasm"/>
    <property type="evidence" value="ECO:0007669"/>
    <property type="project" value="UniProtKB-SubCell"/>
</dbReference>
<evidence type="ECO:0000256" key="4">
    <source>
        <dbReference type="ARBA" id="ARBA00022771"/>
    </source>
</evidence>
<keyword evidence="2" id="KW-0963">Cytoplasm</keyword>
<evidence type="ECO:0000256" key="1">
    <source>
        <dbReference type="ARBA" id="ARBA00004496"/>
    </source>
</evidence>
<dbReference type="PROSITE" id="PS50089">
    <property type="entry name" value="ZF_RING_2"/>
    <property type="match status" value="1"/>
</dbReference>
<dbReference type="SMART" id="SM00184">
    <property type="entry name" value="RING"/>
    <property type="match status" value="1"/>
</dbReference>
<dbReference type="SUPFAM" id="SSF57850">
    <property type="entry name" value="RING/U-box"/>
    <property type="match status" value="1"/>
</dbReference>
<reference evidence="7" key="1">
    <citation type="submission" date="2020-04" db="EMBL/GenBank/DDBJ databases">
        <authorList>
            <person name="Alioto T."/>
            <person name="Alioto T."/>
            <person name="Gomez Garrido J."/>
        </authorList>
    </citation>
    <scope>NUCLEOTIDE SEQUENCE</scope>
    <source>
        <strain evidence="7">A484AB</strain>
    </source>
</reference>
<keyword evidence="7" id="KW-0436">Ligase</keyword>
<dbReference type="Pfam" id="PF20173">
    <property type="entry name" value="ZnF_RZ-type"/>
    <property type="match status" value="1"/>
</dbReference>
<dbReference type="PANTHER" id="PTHR22605:SF16">
    <property type="entry name" value="E3 UBIQUITIN-PROTEIN LIGASE RNF213"/>
    <property type="match status" value="1"/>
</dbReference>
<dbReference type="InterPro" id="IPR001841">
    <property type="entry name" value="Znf_RING"/>
</dbReference>
<feature type="non-terminal residue" evidence="7">
    <location>
        <position position="1573"/>
    </location>
</feature>
<dbReference type="InterPro" id="IPR031248">
    <property type="entry name" value="RNF213"/>
</dbReference>
<proteinExistence type="predicted"/>
<dbReference type="Proteomes" id="UP001152795">
    <property type="component" value="Unassembled WGS sequence"/>
</dbReference>
<dbReference type="GO" id="GO:0016874">
    <property type="term" value="F:ligase activity"/>
    <property type="evidence" value="ECO:0007669"/>
    <property type="project" value="UniProtKB-KW"/>
</dbReference>